<dbReference type="PANTHER" id="PTHR11845:SF13">
    <property type="entry name" value="5'-DEOXYNUCLEOTIDASE HDDC2"/>
    <property type="match status" value="1"/>
</dbReference>
<sequence>MEIKELIHFIGLLEKLKCNTRHSWTTSGRKESVAEHSFMLAVMAYLVKDSFPKTDMNKVIVMCLLHDFGEAVTGDIPAFEKTRTDEDTEEEAIAGLLSELPDKQREEMSALFREMKEMKTPEAKLCKGLDKMEAVLQHNEADISTWLPLEYELQLKYGEKEVEFSPYLTALKAQLNEDSRKKITKEKESM</sequence>
<dbReference type="Proteomes" id="UP001451571">
    <property type="component" value="Chromosome"/>
</dbReference>
<comment type="cofactor">
    <cofactor evidence="3">
        <name>Co(2+)</name>
        <dbReference type="ChEBI" id="CHEBI:48828"/>
    </cofactor>
</comment>
<dbReference type="InterPro" id="IPR003607">
    <property type="entry name" value="HD/PDEase_dom"/>
</dbReference>
<protein>
    <recommendedName>
        <fullName evidence="5">5'-deoxynucleotidase</fullName>
        <ecNumber evidence="5">3.1.3.89</ecNumber>
    </recommendedName>
</protein>
<dbReference type="RefSeq" id="WP_342756660.1">
    <property type="nucleotide sequence ID" value="NZ_CP146256.1"/>
</dbReference>
<dbReference type="PANTHER" id="PTHR11845">
    <property type="entry name" value="5'-DEOXYNUCLEOTIDASE HDDC2"/>
    <property type="match status" value="1"/>
</dbReference>
<comment type="subunit">
    <text evidence="4">Homodimer.</text>
</comment>
<evidence type="ECO:0000256" key="2">
    <source>
        <dbReference type="ARBA" id="ARBA00001936"/>
    </source>
</evidence>
<comment type="catalytic activity">
    <reaction evidence="1">
        <text>a 2'-deoxyribonucleoside 5'-phosphate + H2O = a 2'-deoxyribonucleoside + phosphate</text>
        <dbReference type="Rhea" id="RHEA:36167"/>
        <dbReference type="ChEBI" id="CHEBI:15377"/>
        <dbReference type="ChEBI" id="CHEBI:18274"/>
        <dbReference type="ChEBI" id="CHEBI:43474"/>
        <dbReference type="ChEBI" id="CHEBI:65317"/>
        <dbReference type="EC" id="3.1.3.89"/>
    </reaction>
</comment>
<dbReference type="Pfam" id="PF13023">
    <property type="entry name" value="HD_3"/>
    <property type="match status" value="1"/>
</dbReference>
<evidence type="ECO:0000313" key="9">
    <source>
        <dbReference type="EMBL" id="XAH73051.1"/>
    </source>
</evidence>
<evidence type="ECO:0000256" key="1">
    <source>
        <dbReference type="ARBA" id="ARBA00001638"/>
    </source>
</evidence>
<dbReference type="EC" id="3.1.3.89" evidence="5"/>
<name>A0ABZ3EUP2_9FIRM</name>
<accession>A0ABZ3EUP2</accession>
<reference evidence="9 10" key="1">
    <citation type="submission" date="2024-02" db="EMBL/GenBank/DDBJ databases">
        <title>Bacterial strain from lacustrine sediment.</title>
        <authorList>
            <person name="Petit C."/>
            <person name="Fadhlaoui K."/>
        </authorList>
    </citation>
    <scope>NUCLEOTIDE SEQUENCE [LARGE SCALE GENOMIC DNA]</scope>
    <source>
        <strain evidence="9 10">IPX-CK</strain>
    </source>
</reference>
<evidence type="ECO:0000259" key="8">
    <source>
        <dbReference type="SMART" id="SM00471"/>
    </source>
</evidence>
<proteinExistence type="predicted"/>
<evidence type="ECO:0000256" key="5">
    <source>
        <dbReference type="ARBA" id="ARBA00012964"/>
    </source>
</evidence>
<dbReference type="InterPro" id="IPR039356">
    <property type="entry name" value="YfbR/HDDC2"/>
</dbReference>
<keyword evidence="7" id="KW-0378">Hydrolase</keyword>
<evidence type="ECO:0000256" key="3">
    <source>
        <dbReference type="ARBA" id="ARBA00001941"/>
    </source>
</evidence>
<evidence type="ECO:0000256" key="6">
    <source>
        <dbReference type="ARBA" id="ARBA00022723"/>
    </source>
</evidence>
<organism evidence="9 10">
    <name type="scientific">Kineothrix sedimenti</name>
    <dbReference type="NCBI Taxonomy" id="3123317"/>
    <lineage>
        <taxon>Bacteria</taxon>
        <taxon>Bacillati</taxon>
        <taxon>Bacillota</taxon>
        <taxon>Clostridia</taxon>
        <taxon>Lachnospirales</taxon>
        <taxon>Lachnospiraceae</taxon>
        <taxon>Kineothrix</taxon>
    </lineage>
</organism>
<evidence type="ECO:0000256" key="4">
    <source>
        <dbReference type="ARBA" id="ARBA00011738"/>
    </source>
</evidence>
<evidence type="ECO:0000313" key="10">
    <source>
        <dbReference type="Proteomes" id="UP001451571"/>
    </source>
</evidence>
<dbReference type="SMART" id="SM00471">
    <property type="entry name" value="HDc"/>
    <property type="match status" value="1"/>
</dbReference>
<feature type="domain" description="HD/PDEase" evidence="8">
    <location>
        <begin position="29"/>
        <end position="144"/>
    </location>
</feature>
<comment type="cofactor">
    <cofactor evidence="2">
        <name>Mn(2+)</name>
        <dbReference type="ChEBI" id="CHEBI:29035"/>
    </cofactor>
</comment>
<keyword evidence="6" id="KW-0479">Metal-binding</keyword>
<keyword evidence="10" id="KW-1185">Reference proteome</keyword>
<gene>
    <name evidence="9" type="ORF">V6984_16285</name>
</gene>
<dbReference type="InterPro" id="IPR006674">
    <property type="entry name" value="HD_domain"/>
</dbReference>
<dbReference type="EMBL" id="CP146256">
    <property type="protein sequence ID" value="XAH73051.1"/>
    <property type="molecule type" value="Genomic_DNA"/>
</dbReference>
<evidence type="ECO:0000256" key="7">
    <source>
        <dbReference type="ARBA" id="ARBA00022801"/>
    </source>
</evidence>
<dbReference type="SUPFAM" id="SSF109604">
    <property type="entry name" value="HD-domain/PDEase-like"/>
    <property type="match status" value="1"/>
</dbReference>
<dbReference type="Gene3D" id="1.10.3210.10">
    <property type="entry name" value="Hypothetical protein af1432"/>
    <property type="match status" value="1"/>
</dbReference>